<dbReference type="Gene3D" id="3.40.190.10">
    <property type="entry name" value="Periplasmic binding protein-like II"/>
    <property type="match status" value="2"/>
</dbReference>
<accession>A0A3N1M8B5</accession>
<keyword evidence="2" id="KW-0813">Transport</keyword>
<dbReference type="GO" id="GO:0030288">
    <property type="term" value="C:outer membrane-bounded periplasmic space"/>
    <property type="evidence" value="ECO:0007669"/>
    <property type="project" value="TreeGrafter"/>
</dbReference>
<dbReference type="Proteomes" id="UP000278222">
    <property type="component" value="Unassembled WGS sequence"/>
</dbReference>
<comment type="caution">
    <text evidence="5">The sequence shown here is derived from an EMBL/GenBank/DDBJ whole genome shotgun (WGS) entry which is preliminary data.</text>
</comment>
<dbReference type="InterPro" id="IPR001638">
    <property type="entry name" value="Solute-binding_3/MltF_N"/>
</dbReference>
<organism evidence="5 6">
    <name type="scientific">Stella humosa</name>
    <dbReference type="NCBI Taxonomy" id="94"/>
    <lineage>
        <taxon>Bacteria</taxon>
        <taxon>Pseudomonadati</taxon>
        <taxon>Pseudomonadota</taxon>
        <taxon>Alphaproteobacteria</taxon>
        <taxon>Rhodospirillales</taxon>
        <taxon>Stellaceae</taxon>
        <taxon>Stella</taxon>
    </lineage>
</organism>
<dbReference type="AlphaFoldDB" id="A0A3N1M8B5"/>
<dbReference type="SUPFAM" id="SSF53850">
    <property type="entry name" value="Periplasmic binding protein-like II"/>
    <property type="match status" value="1"/>
</dbReference>
<comment type="similarity">
    <text evidence="1">Belongs to the bacterial solute-binding protein 3 family.</text>
</comment>
<dbReference type="PANTHER" id="PTHR30085">
    <property type="entry name" value="AMINO ACID ABC TRANSPORTER PERMEASE"/>
    <property type="match status" value="1"/>
</dbReference>
<feature type="domain" description="Solute-binding protein family 3/N-terminal" evidence="4">
    <location>
        <begin position="45"/>
        <end position="266"/>
    </location>
</feature>
<evidence type="ECO:0000259" key="4">
    <source>
        <dbReference type="SMART" id="SM00062"/>
    </source>
</evidence>
<evidence type="ECO:0000256" key="1">
    <source>
        <dbReference type="ARBA" id="ARBA00010333"/>
    </source>
</evidence>
<name>A0A3N1M8B5_9PROT</name>
<dbReference type="GO" id="GO:0005576">
    <property type="term" value="C:extracellular region"/>
    <property type="evidence" value="ECO:0007669"/>
    <property type="project" value="TreeGrafter"/>
</dbReference>
<keyword evidence="3" id="KW-0732">Signal</keyword>
<dbReference type="RefSeq" id="WP_123689285.1">
    <property type="nucleotide sequence ID" value="NZ_AP019700.1"/>
</dbReference>
<dbReference type="EMBL" id="RJKX01000013">
    <property type="protein sequence ID" value="ROP99952.1"/>
    <property type="molecule type" value="Genomic_DNA"/>
</dbReference>
<evidence type="ECO:0000313" key="5">
    <source>
        <dbReference type="EMBL" id="ROP99952.1"/>
    </source>
</evidence>
<dbReference type="OrthoDB" id="6192933at2"/>
<proteinExistence type="inferred from homology"/>
<reference evidence="5 6" key="1">
    <citation type="submission" date="2018-11" db="EMBL/GenBank/DDBJ databases">
        <title>Genomic Encyclopedia of Type Strains, Phase IV (KMG-IV): sequencing the most valuable type-strain genomes for metagenomic binning, comparative biology and taxonomic classification.</title>
        <authorList>
            <person name="Goeker M."/>
        </authorList>
    </citation>
    <scope>NUCLEOTIDE SEQUENCE [LARGE SCALE GENOMIC DNA]</scope>
    <source>
        <strain evidence="5 6">DSM 5900</strain>
    </source>
</reference>
<gene>
    <name evidence="5" type="ORF">EDC65_1747</name>
</gene>
<evidence type="ECO:0000313" key="6">
    <source>
        <dbReference type="Proteomes" id="UP000278222"/>
    </source>
</evidence>
<dbReference type="GO" id="GO:0006865">
    <property type="term" value="P:amino acid transport"/>
    <property type="evidence" value="ECO:0007669"/>
    <property type="project" value="TreeGrafter"/>
</dbReference>
<protein>
    <submittedName>
        <fullName evidence="5">Amino acid ABC transporter substrate-binding protein (PAAT family)</fullName>
    </submittedName>
</protein>
<evidence type="ECO:0000256" key="2">
    <source>
        <dbReference type="ARBA" id="ARBA00022448"/>
    </source>
</evidence>
<dbReference type="PANTHER" id="PTHR30085:SF6">
    <property type="entry name" value="ABC TRANSPORTER GLUTAMINE-BINDING PROTEIN GLNH"/>
    <property type="match status" value="1"/>
</dbReference>
<dbReference type="Pfam" id="PF00497">
    <property type="entry name" value="SBP_bac_3"/>
    <property type="match status" value="1"/>
</dbReference>
<sequence length="285" mass="31152">MHGWLRRLGPLCFLILAFPVILGIPATAIAQDLPPLPADIKRHGLLRVGVNCDYPPDGFVDQSGRPAGIEVDLARQIAAYAFGRPDRIDVICVSAANRIPWLVGRRLDLVLATFSINEERARQIAFSAPYAWGVSDMLVAADGPLGRLDDLGGKTVIVIRGTWQVGWFERNLPEATLLPLDTVSEGLQALLQGRGAGFAHDQAVLQALGNKNPRVRLLGEPYQLGHRGAGMRQQEPEWVAYVDAAIARARRDRIVERSVRRFVEPAQVDAALAAWDLATAPAQVR</sequence>
<dbReference type="InterPro" id="IPR051455">
    <property type="entry name" value="Bact_solute-bind_prot3"/>
</dbReference>
<keyword evidence="6" id="KW-1185">Reference proteome</keyword>
<dbReference type="SMART" id="SM00062">
    <property type="entry name" value="PBPb"/>
    <property type="match status" value="1"/>
</dbReference>
<evidence type="ECO:0000256" key="3">
    <source>
        <dbReference type="ARBA" id="ARBA00022729"/>
    </source>
</evidence>